<dbReference type="Pfam" id="PF12697">
    <property type="entry name" value="Abhydrolase_6"/>
    <property type="match status" value="1"/>
</dbReference>
<evidence type="ECO:0000259" key="1">
    <source>
        <dbReference type="Pfam" id="PF12697"/>
    </source>
</evidence>
<dbReference type="GO" id="GO:0046464">
    <property type="term" value="P:acylglycerol catabolic process"/>
    <property type="evidence" value="ECO:0007669"/>
    <property type="project" value="TreeGrafter"/>
</dbReference>
<dbReference type="GO" id="GO:0047372">
    <property type="term" value="F:monoacylglycerol lipase activity"/>
    <property type="evidence" value="ECO:0007669"/>
    <property type="project" value="TreeGrafter"/>
</dbReference>
<reference evidence="2 3" key="1">
    <citation type="submission" date="2016-02" db="EMBL/GenBank/DDBJ databases">
        <title>Anaerosporomusa subterraneum gen. nov., sp. nov., a spore-forming obligate anaerobe isolated from saprolite.</title>
        <authorList>
            <person name="Choi J.K."/>
            <person name="Shah M."/>
            <person name="Yee N."/>
        </authorList>
    </citation>
    <scope>NUCLEOTIDE SEQUENCE [LARGE SCALE GENOMIC DNA]</scope>
    <source>
        <strain evidence="2 3">RU4</strain>
    </source>
</reference>
<dbReference type="PANTHER" id="PTHR43798">
    <property type="entry name" value="MONOACYLGLYCEROL LIPASE"/>
    <property type="match status" value="1"/>
</dbReference>
<gene>
    <name evidence="2" type="ORF">AXX12_12175</name>
</gene>
<dbReference type="InterPro" id="IPR000073">
    <property type="entry name" value="AB_hydrolase_1"/>
</dbReference>
<comment type="caution">
    <text evidence="2">The sequence shown here is derived from an EMBL/GenBank/DDBJ whole genome shotgun (WGS) entry which is preliminary data.</text>
</comment>
<dbReference type="EMBL" id="LSGP01000023">
    <property type="protein sequence ID" value="KYZ75611.1"/>
    <property type="molecule type" value="Genomic_DNA"/>
</dbReference>
<dbReference type="AlphaFoldDB" id="A0A154BNX8"/>
<feature type="domain" description="AB hydrolase-1" evidence="1">
    <location>
        <begin position="32"/>
        <end position="254"/>
    </location>
</feature>
<protein>
    <recommendedName>
        <fullName evidence="1">AB hydrolase-1 domain-containing protein</fullName>
    </recommendedName>
</protein>
<accession>A0A154BNX8</accession>
<dbReference type="Gene3D" id="3.40.50.1820">
    <property type="entry name" value="alpha/beta hydrolase"/>
    <property type="match status" value="1"/>
</dbReference>
<keyword evidence="3" id="KW-1185">Reference proteome</keyword>
<evidence type="ECO:0000313" key="2">
    <source>
        <dbReference type="EMBL" id="KYZ75611.1"/>
    </source>
</evidence>
<dbReference type="STRING" id="1794912.AXX12_12175"/>
<sequence>MTTAQANVEVKFVSYGDVRIEYFAEGQGPLIMFLPSLGRDAEDYEVVSSFIAKQGFRILRPQPRGIGQSTGPMENITLHDLVRDITAVIENEGGGSTIVAGHAFGNWVARLAAVDRPDLVKAIAVVAASAKGVIPPHLRESIDKSSDMSLSDKERVEHLRRAFFAPGNDPIVWLKGWRSDIAAVQWKAAAATPQDEWWHAGNASILEIRAMEDPMAPKERSYEMREMFGSRVTQVEIPNASHALIPEQPEAVSAVMVAYARMLP</sequence>
<dbReference type="Proteomes" id="UP000076268">
    <property type="component" value="Unassembled WGS sequence"/>
</dbReference>
<dbReference type="InterPro" id="IPR050266">
    <property type="entry name" value="AB_hydrolase_sf"/>
</dbReference>
<name>A0A154BNX8_ANASB</name>
<evidence type="ECO:0000313" key="3">
    <source>
        <dbReference type="Proteomes" id="UP000076268"/>
    </source>
</evidence>
<dbReference type="GO" id="GO:0016020">
    <property type="term" value="C:membrane"/>
    <property type="evidence" value="ECO:0007669"/>
    <property type="project" value="TreeGrafter"/>
</dbReference>
<organism evidence="2 3">
    <name type="scientific">Anaerosporomusa subterranea</name>
    <dbReference type="NCBI Taxonomy" id="1794912"/>
    <lineage>
        <taxon>Bacteria</taxon>
        <taxon>Bacillati</taxon>
        <taxon>Bacillota</taxon>
        <taxon>Negativicutes</taxon>
        <taxon>Acetonemataceae</taxon>
        <taxon>Anaerosporomusa</taxon>
    </lineage>
</organism>
<dbReference type="PANTHER" id="PTHR43798:SF5">
    <property type="entry name" value="MONOACYLGLYCEROL LIPASE ABHD6"/>
    <property type="match status" value="1"/>
</dbReference>
<dbReference type="InterPro" id="IPR029058">
    <property type="entry name" value="AB_hydrolase_fold"/>
</dbReference>
<proteinExistence type="predicted"/>
<dbReference type="SUPFAM" id="SSF53474">
    <property type="entry name" value="alpha/beta-Hydrolases"/>
    <property type="match status" value="1"/>
</dbReference>